<evidence type="ECO:0000313" key="3">
    <source>
        <dbReference type="Proteomes" id="UP000327000"/>
    </source>
</evidence>
<dbReference type="Gene3D" id="3.40.50.300">
    <property type="entry name" value="P-loop containing nucleotide triphosphate hydrolases"/>
    <property type="match status" value="1"/>
</dbReference>
<organism evidence="2 3">
    <name type="scientific">Streptomyces mobaraensis</name>
    <name type="common">Streptoverticillium mobaraense</name>
    <dbReference type="NCBI Taxonomy" id="35621"/>
    <lineage>
        <taxon>Bacteria</taxon>
        <taxon>Bacillati</taxon>
        <taxon>Actinomycetota</taxon>
        <taxon>Actinomycetes</taxon>
        <taxon>Kitasatosporales</taxon>
        <taxon>Streptomycetaceae</taxon>
        <taxon>Streptomyces</taxon>
    </lineage>
</organism>
<dbReference type="InterPro" id="IPR025669">
    <property type="entry name" value="AAA_dom"/>
</dbReference>
<dbReference type="SUPFAM" id="SSF52540">
    <property type="entry name" value="P-loop containing nucleoside triphosphate hydrolases"/>
    <property type="match status" value="1"/>
</dbReference>
<feature type="domain" description="AAA" evidence="1">
    <location>
        <begin position="53"/>
        <end position="234"/>
    </location>
</feature>
<name>A0A5N5VXG8_STRMB</name>
<dbReference type="PANTHER" id="PTHR13696">
    <property type="entry name" value="P-LOOP CONTAINING NUCLEOSIDE TRIPHOSPHATE HYDROLASE"/>
    <property type="match status" value="1"/>
</dbReference>
<comment type="caution">
    <text evidence="2">The sequence shown here is derived from an EMBL/GenBank/DDBJ whole genome shotgun (WGS) entry which is preliminary data.</text>
</comment>
<dbReference type="EMBL" id="VOKX01000132">
    <property type="protein sequence ID" value="KAB7833545.1"/>
    <property type="molecule type" value="Genomic_DNA"/>
</dbReference>
<protein>
    <submittedName>
        <fullName evidence="2">ParA family protein</fullName>
    </submittedName>
</protein>
<evidence type="ECO:0000259" key="1">
    <source>
        <dbReference type="Pfam" id="PF13614"/>
    </source>
</evidence>
<dbReference type="PANTHER" id="PTHR13696:SF52">
    <property type="entry name" value="PARA FAMILY PROTEIN CT_582"/>
    <property type="match status" value="1"/>
</dbReference>
<dbReference type="RefSeq" id="WP_152266099.1">
    <property type="nucleotide sequence ID" value="NZ_VOKX01000132.1"/>
</dbReference>
<dbReference type="Proteomes" id="UP000327000">
    <property type="component" value="Unassembled WGS sequence"/>
</dbReference>
<reference evidence="2 3" key="1">
    <citation type="journal article" date="2019" name="Microb. Cell Fact.">
        <title>Exploring novel herbicidin analogues by transcriptional regulator overexpression and MS/MS molecular networking.</title>
        <authorList>
            <person name="Shi Y."/>
            <person name="Gu R."/>
            <person name="Li Y."/>
            <person name="Wang X."/>
            <person name="Ren W."/>
            <person name="Li X."/>
            <person name="Wang L."/>
            <person name="Xie Y."/>
            <person name="Hong B."/>
        </authorList>
    </citation>
    <scope>NUCLEOTIDE SEQUENCE [LARGE SCALE GENOMIC DNA]</scope>
    <source>
        <strain evidence="2 3">US-43</strain>
    </source>
</reference>
<gene>
    <name evidence="2" type="ORF">FRZ00_33405</name>
</gene>
<evidence type="ECO:0000313" key="2">
    <source>
        <dbReference type="EMBL" id="KAB7833545.1"/>
    </source>
</evidence>
<keyword evidence="3" id="KW-1185">Reference proteome</keyword>
<dbReference type="AlphaFoldDB" id="A0A5N5VXG8"/>
<dbReference type="CDD" id="cd02042">
    <property type="entry name" value="ParAB_family"/>
    <property type="match status" value="1"/>
</dbReference>
<proteinExistence type="predicted"/>
<accession>A0A5N5VXG8</accession>
<dbReference type="InterPro" id="IPR050678">
    <property type="entry name" value="DNA_Partitioning_ATPase"/>
</dbReference>
<dbReference type="InterPro" id="IPR027417">
    <property type="entry name" value="P-loop_NTPase"/>
</dbReference>
<sequence length="311" mass="34057">MTALQAQTVPVPMLDVDLEFLDIVTEWDVSTPHHRWKPAIVVPATFRPADLSRVIVVANQKGGVGKTITALELAMAYVARGLRVRLIDADPQKAALTHWLRETCYPADGSTRYTLRHVYFGKATLAQATYPTIYQGLYFVPSDPDLDDVEMAGPDKVLSPETLLRDSLRAEAADWDVTVIDSGPRLGRITISALVAAHDAVIAIQDGGLEVAGTGSVVTTIGSLRERLNPDLKVRAIFFTDFKKEKLPRKIGHAMHKAFPDALIVPARESTQAGWASLARKPLRVHTPGEKPTLDYDRAADLLIAPRQKAS</sequence>
<dbReference type="OrthoDB" id="4278651at2"/>
<dbReference type="Pfam" id="PF13614">
    <property type="entry name" value="AAA_31"/>
    <property type="match status" value="1"/>
</dbReference>